<keyword evidence="6" id="KW-0813">Transport</keyword>
<evidence type="ECO:0000256" key="6">
    <source>
        <dbReference type="ARBA" id="ARBA00022448"/>
    </source>
</evidence>
<dbReference type="AlphaFoldDB" id="A0ABD0YN52"/>
<dbReference type="InterPro" id="IPR036010">
    <property type="entry name" value="2Fe-2S_ferredoxin-like_sf"/>
</dbReference>
<feature type="domain" description="4Fe-4S ferredoxin-type" evidence="19">
    <location>
        <begin position="98"/>
        <end position="128"/>
    </location>
</feature>
<dbReference type="PANTHER" id="PTHR11921">
    <property type="entry name" value="SUCCINATE DEHYDROGENASE IRON-SULFUR PROTEIN"/>
    <property type="match status" value="1"/>
</dbReference>
<keyword evidence="12" id="KW-0560">Oxidoreductase</keyword>
<organism evidence="20 21">
    <name type="scientific">Ranatra chinensis</name>
    <dbReference type="NCBI Taxonomy" id="642074"/>
    <lineage>
        <taxon>Eukaryota</taxon>
        <taxon>Metazoa</taxon>
        <taxon>Ecdysozoa</taxon>
        <taxon>Arthropoda</taxon>
        <taxon>Hexapoda</taxon>
        <taxon>Insecta</taxon>
        <taxon>Pterygota</taxon>
        <taxon>Neoptera</taxon>
        <taxon>Paraneoptera</taxon>
        <taxon>Hemiptera</taxon>
        <taxon>Heteroptera</taxon>
        <taxon>Panheteroptera</taxon>
        <taxon>Nepomorpha</taxon>
        <taxon>Nepidae</taxon>
        <taxon>Ranatrinae</taxon>
        <taxon>Ranatra</taxon>
    </lineage>
</organism>
<dbReference type="SUPFAM" id="SSF46548">
    <property type="entry name" value="alpha-helical ferredoxin"/>
    <property type="match status" value="1"/>
</dbReference>
<keyword evidence="21" id="KW-1185">Reference proteome</keyword>
<dbReference type="Pfam" id="PF13534">
    <property type="entry name" value="Fer4_17"/>
    <property type="match status" value="1"/>
</dbReference>
<evidence type="ECO:0000256" key="15">
    <source>
        <dbReference type="ARBA" id="ARBA00023291"/>
    </source>
</evidence>
<dbReference type="InterPro" id="IPR017896">
    <property type="entry name" value="4Fe4S_Fe-S-bd"/>
</dbReference>
<comment type="function">
    <text evidence="17">Iron-sulfur protein (IP) subunit of succinate dehydrogenase (SDH) that is involved in complex II of the mitochondrial electron transport chain and is responsible for transferring electrons from succinate to ubiquinone (coenzyme Q).</text>
</comment>
<dbReference type="GO" id="GO:0005743">
    <property type="term" value="C:mitochondrial inner membrane"/>
    <property type="evidence" value="ECO:0007669"/>
    <property type="project" value="UniProtKB-SubCell"/>
</dbReference>
<evidence type="ECO:0000256" key="2">
    <source>
        <dbReference type="ARBA" id="ARBA00004788"/>
    </source>
</evidence>
<dbReference type="NCBIfam" id="NF004616">
    <property type="entry name" value="PRK05950.1"/>
    <property type="match status" value="1"/>
</dbReference>
<evidence type="ECO:0000256" key="4">
    <source>
        <dbReference type="ARBA" id="ARBA00012792"/>
    </source>
</evidence>
<dbReference type="Gene3D" id="3.10.20.30">
    <property type="match status" value="1"/>
</dbReference>
<accession>A0ABD0YN52</accession>
<evidence type="ECO:0000256" key="12">
    <source>
        <dbReference type="ARBA" id="ARBA00023002"/>
    </source>
</evidence>
<evidence type="ECO:0000256" key="7">
    <source>
        <dbReference type="ARBA" id="ARBA00022485"/>
    </source>
</evidence>
<comment type="cofactor">
    <cofactor evidence="17">
        <name>[4Fe-4S] cluster</name>
        <dbReference type="ChEBI" id="CHEBI:49883"/>
    </cofactor>
    <text evidence="17">Binds 1 [4Fe-4S] cluster.</text>
</comment>
<dbReference type="SUPFAM" id="SSF54292">
    <property type="entry name" value="2Fe-2S ferredoxin-like"/>
    <property type="match status" value="1"/>
</dbReference>
<dbReference type="InterPro" id="IPR001041">
    <property type="entry name" value="2Fe-2S_ferredoxin-type"/>
</dbReference>
<dbReference type="EC" id="1.3.5.1" evidence="4 17"/>
<evidence type="ECO:0000256" key="14">
    <source>
        <dbReference type="ARBA" id="ARBA00023014"/>
    </source>
</evidence>
<keyword evidence="10 17" id="KW-0479">Metal-binding</keyword>
<protein>
    <recommendedName>
        <fullName evidence="5 17">Succinate dehydrogenase [ubiquinone] iron-sulfur subunit, mitochondrial</fullName>
        <ecNumber evidence="4 17">1.3.5.1</ecNumber>
    </recommendedName>
</protein>
<evidence type="ECO:0000313" key="20">
    <source>
        <dbReference type="EMBL" id="KAL1132684.1"/>
    </source>
</evidence>
<dbReference type="PROSITE" id="PS00198">
    <property type="entry name" value="4FE4S_FER_1"/>
    <property type="match status" value="1"/>
</dbReference>
<reference evidence="20 21" key="1">
    <citation type="submission" date="2024-07" db="EMBL/GenBank/DDBJ databases">
        <title>Chromosome-level genome assembly of the water stick insect Ranatra chinensis (Heteroptera: Nepidae).</title>
        <authorList>
            <person name="Liu X."/>
        </authorList>
    </citation>
    <scope>NUCLEOTIDE SEQUENCE [LARGE SCALE GENOMIC DNA]</scope>
    <source>
        <strain evidence="20">Cailab_2021Rc</strain>
        <tissue evidence="20">Muscle</tissue>
    </source>
</reference>
<dbReference type="FunFam" id="1.10.1060.10:FF:000001">
    <property type="entry name" value="Succinate dehydrogenase iron-sulfur subunit SdhB"/>
    <property type="match status" value="1"/>
</dbReference>
<comment type="cofactor">
    <cofactor evidence="17">
        <name>[2Fe-2S] cluster</name>
        <dbReference type="ChEBI" id="CHEBI:190135"/>
    </cofactor>
    <text evidence="17">Binds 1 [2Fe-2S] cluster.</text>
</comment>
<dbReference type="InterPro" id="IPR025192">
    <property type="entry name" value="Succ_DH/fum_Rdtase_N"/>
</dbReference>
<keyword evidence="17" id="KW-0496">Mitochondrion</keyword>
<comment type="similarity">
    <text evidence="3 17">Belongs to the succinate dehydrogenase/fumarate reductase iron-sulfur protein family.</text>
</comment>
<keyword evidence="15 17" id="KW-0003">3Fe-4S</keyword>
<evidence type="ECO:0000256" key="16">
    <source>
        <dbReference type="ARBA" id="ARBA00049220"/>
    </source>
</evidence>
<dbReference type="GO" id="GO:0051539">
    <property type="term" value="F:4 iron, 4 sulfur cluster binding"/>
    <property type="evidence" value="ECO:0007669"/>
    <property type="project" value="UniProtKB-KW"/>
</dbReference>
<keyword evidence="9 17" id="KW-0001">2Fe-2S</keyword>
<evidence type="ECO:0000256" key="5">
    <source>
        <dbReference type="ARBA" id="ARBA00016766"/>
    </source>
</evidence>
<dbReference type="InterPro" id="IPR050573">
    <property type="entry name" value="SDH/FRD_Iron-Sulfur"/>
</dbReference>
<dbReference type="GO" id="GO:0051537">
    <property type="term" value="F:2 iron, 2 sulfur cluster binding"/>
    <property type="evidence" value="ECO:0007669"/>
    <property type="project" value="UniProtKB-KW"/>
</dbReference>
<dbReference type="PROSITE" id="PS00197">
    <property type="entry name" value="2FE2S_FER_1"/>
    <property type="match status" value="1"/>
</dbReference>
<evidence type="ECO:0000259" key="18">
    <source>
        <dbReference type="PROSITE" id="PS51085"/>
    </source>
</evidence>
<evidence type="ECO:0000256" key="11">
    <source>
        <dbReference type="ARBA" id="ARBA00022982"/>
    </source>
</evidence>
<comment type="caution">
    <text evidence="20">The sequence shown here is derived from an EMBL/GenBank/DDBJ whole genome shotgun (WGS) entry which is preliminary data.</text>
</comment>
<sequence>MFIKNEIDRSLTFRRSCGVGLCGSCAMNINGVNRLACITPVPPVGDLTVFPLPHSYVIKDLVVDMTNFHRQYQTIQPWLQRKRRKSADTKEYLQSVRDRKKLDGLYECTLCGCCSFACPTYWHHGTGKKCFLGPAAILQAYRWIIDSRDEFHTERLARLKNSVYKCRKIVNCTNACPMVLIMAIYYRFNNKYIIGNGLL</sequence>
<dbReference type="GO" id="GO:0051538">
    <property type="term" value="F:3 iron, 4 sulfur cluster binding"/>
    <property type="evidence" value="ECO:0007669"/>
    <property type="project" value="UniProtKB-KW"/>
</dbReference>
<feature type="domain" description="2Fe-2S ferredoxin-type" evidence="18">
    <location>
        <begin position="1"/>
        <end position="55"/>
    </location>
</feature>
<dbReference type="PROSITE" id="PS51379">
    <property type="entry name" value="4FE4S_FER_2"/>
    <property type="match status" value="1"/>
</dbReference>
<keyword evidence="11" id="KW-0249">Electron transport</keyword>
<proteinExistence type="inferred from homology"/>
<evidence type="ECO:0000256" key="17">
    <source>
        <dbReference type="RuleBase" id="RU361237"/>
    </source>
</evidence>
<evidence type="ECO:0000256" key="3">
    <source>
        <dbReference type="ARBA" id="ARBA00009433"/>
    </source>
</evidence>
<comment type="cofactor">
    <cofactor evidence="17">
        <name>[3Fe-4S] cluster</name>
        <dbReference type="ChEBI" id="CHEBI:21137"/>
    </cofactor>
    <text evidence="17">Binds 1 [3Fe-4S] cluster.</text>
</comment>
<keyword evidence="17" id="KW-0472">Membrane</keyword>
<comment type="subcellular location">
    <subcellularLocation>
        <location evidence="1 17">Mitochondrion inner membrane</location>
        <topology evidence="1 17">Peripheral membrane protein</topology>
        <orientation evidence="1 17">Matrix side</orientation>
    </subcellularLocation>
</comment>
<dbReference type="InterPro" id="IPR012675">
    <property type="entry name" value="Beta-grasp_dom_sf"/>
</dbReference>
<keyword evidence="17" id="KW-0999">Mitochondrion inner membrane</keyword>
<dbReference type="Gene3D" id="1.10.1060.10">
    <property type="entry name" value="Alpha-helical ferredoxin"/>
    <property type="match status" value="1"/>
</dbReference>
<dbReference type="NCBIfam" id="TIGR00384">
    <property type="entry name" value="dhsB"/>
    <property type="match status" value="1"/>
</dbReference>
<keyword evidence="8" id="KW-0816">Tricarboxylic acid cycle</keyword>
<evidence type="ECO:0000259" key="19">
    <source>
        <dbReference type="PROSITE" id="PS51379"/>
    </source>
</evidence>
<evidence type="ECO:0000256" key="9">
    <source>
        <dbReference type="ARBA" id="ARBA00022714"/>
    </source>
</evidence>
<dbReference type="InterPro" id="IPR004489">
    <property type="entry name" value="Succ_DH/fum_Rdtase_Fe-S"/>
</dbReference>
<comment type="catalytic activity">
    <reaction evidence="16">
        <text>a quinone + succinate = fumarate + a quinol</text>
        <dbReference type="Rhea" id="RHEA:40523"/>
        <dbReference type="ChEBI" id="CHEBI:24646"/>
        <dbReference type="ChEBI" id="CHEBI:29806"/>
        <dbReference type="ChEBI" id="CHEBI:30031"/>
        <dbReference type="ChEBI" id="CHEBI:132124"/>
        <dbReference type="EC" id="1.3.5.1"/>
    </reaction>
</comment>
<keyword evidence="7 17" id="KW-0004">4Fe-4S</keyword>
<evidence type="ECO:0000256" key="10">
    <source>
        <dbReference type="ARBA" id="ARBA00022723"/>
    </source>
</evidence>
<evidence type="ECO:0000256" key="13">
    <source>
        <dbReference type="ARBA" id="ARBA00023004"/>
    </source>
</evidence>
<dbReference type="InterPro" id="IPR017900">
    <property type="entry name" value="4Fe4S_Fe_S_CS"/>
</dbReference>
<dbReference type="Proteomes" id="UP001558652">
    <property type="component" value="Unassembled WGS sequence"/>
</dbReference>
<evidence type="ECO:0000313" key="21">
    <source>
        <dbReference type="Proteomes" id="UP001558652"/>
    </source>
</evidence>
<dbReference type="InterPro" id="IPR006058">
    <property type="entry name" value="2Fe2S_fd_BS"/>
</dbReference>
<keyword evidence="13 17" id="KW-0408">Iron</keyword>
<dbReference type="GO" id="GO:0046872">
    <property type="term" value="F:metal ion binding"/>
    <property type="evidence" value="ECO:0007669"/>
    <property type="project" value="UniProtKB-KW"/>
</dbReference>
<dbReference type="GO" id="GO:0006099">
    <property type="term" value="P:tricarboxylic acid cycle"/>
    <property type="evidence" value="ECO:0007669"/>
    <property type="project" value="UniProtKB-KW"/>
</dbReference>
<name>A0ABD0YN52_9HEMI</name>
<dbReference type="InterPro" id="IPR009051">
    <property type="entry name" value="Helical_ferredxn"/>
</dbReference>
<dbReference type="EMBL" id="JBFDAA010000005">
    <property type="protein sequence ID" value="KAL1132684.1"/>
    <property type="molecule type" value="Genomic_DNA"/>
</dbReference>
<gene>
    <name evidence="20" type="ORF">AAG570_010636</name>
</gene>
<dbReference type="PROSITE" id="PS51085">
    <property type="entry name" value="2FE2S_FER_2"/>
    <property type="match status" value="1"/>
</dbReference>
<dbReference type="GO" id="GO:0008177">
    <property type="term" value="F:succinate dehydrogenase (quinone) activity"/>
    <property type="evidence" value="ECO:0007669"/>
    <property type="project" value="UniProtKB-EC"/>
</dbReference>
<keyword evidence="14 17" id="KW-0411">Iron-sulfur</keyword>
<dbReference type="PANTHER" id="PTHR11921:SF29">
    <property type="entry name" value="SUCCINATE DEHYDROGENASE [UBIQUINONE] IRON-SULFUR SUBUNIT, MITOCHONDRIAL"/>
    <property type="match status" value="1"/>
</dbReference>
<evidence type="ECO:0000256" key="1">
    <source>
        <dbReference type="ARBA" id="ARBA00004443"/>
    </source>
</evidence>
<evidence type="ECO:0000256" key="8">
    <source>
        <dbReference type="ARBA" id="ARBA00022532"/>
    </source>
</evidence>
<comment type="pathway">
    <text evidence="2 17">Carbohydrate metabolism; tricarboxylic acid cycle; fumarate from succinate (eukaryal route): step 1/1.</text>
</comment>
<dbReference type="Pfam" id="PF13085">
    <property type="entry name" value="Fer2_3"/>
    <property type="match status" value="1"/>
</dbReference>